<accession>A0ABR0PPR7</accession>
<comment type="caution">
    <text evidence="2">The sequence shown here is derived from an EMBL/GenBank/DDBJ whole genome shotgun (WGS) entry which is preliminary data.</text>
</comment>
<feature type="compositionally biased region" description="Basic and acidic residues" evidence="1">
    <location>
        <begin position="1"/>
        <end position="14"/>
    </location>
</feature>
<dbReference type="Proteomes" id="UP001358586">
    <property type="component" value="Chromosome 6"/>
</dbReference>
<evidence type="ECO:0000256" key="1">
    <source>
        <dbReference type="SAM" id="MobiDB-lite"/>
    </source>
</evidence>
<sequence>MNDKRSRLQKDPRPSVHPQSAFILLQNDSIQSVSTPRSNSNILDDWKFTQPTMALDDKASPITHPLLSDATSRLLAPHSIYSSPSSKLIYFPILYGQLFQNRYHNHSTNRQTTTLPSFSHTLGKPKN</sequence>
<evidence type="ECO:0000313" key="3">
    <source>
        <dbReference type="Proteomes" id="UP001358586"/>
    </source>
</evidence>
<proteinExistence type="predicted"/>
<organism evidence="2 3">
    <name type="scientific">Gossypium arboreum</name>
    <name type="common">Tree cotton</name>
    <name type="synonym">Gossypium nanking</name>
    <dbReference type="NCBI Taxonomy" id="29729"/>
    <lineage>
        <taxon>Eukaryota</taxon>
        <taxon>Viridiplantae</taxon>
        <taxon>Streptophyta</taxon>
        <taxon>Embryophyta</taxon>
        <taxon>Tracheophyta</taxon>
        <taxon>Spermatophyta</taxon>
        <taxon>Magnoliopsida</taxon>
        <taxon>eudicotyledons</taxon>
        <taxon>Gunneridae</taxon>
        <taxon>Pentapetalae</taxon>
        <taxon>rosids</taxon>
        <taxon>malvids</taxon>
        <taxon>Malvales</taxon>
        <taxon>Malvaceae</taxon>
        <taxon>Malvoideae</taxon>
        <taxon>Gossypium</taxon>
    </lineage>
</organism>
<gene>
    <name evidence="2" type="ORF">PVK06_021351</name>
</gene>
<evidence type="ECO:0000313" key="2">
    <source>
        <dbReference type="EMBL" id="KAK5826432.1"/>
    </source>
</evidence>
<keyword evidence="3" id="KW-1185">Reference proteome</keyword>
<protein>
    <submittedName>
        <fullName evidence="2">Uncharacterized protein</fullName>
    </submittedName>
</protein>
<name>A0ABR0PPR7_GOSAR</name>
<feature type="region of interest" description="Disordered" evidence="1">
    <location>
        <begin position="1"/>
        <end position="20"/>
    </location>
</feature>
<reference evidence="2 3" key="1">
    <citation type="submission" date="2023-03" db="EMBL/GenBank/DDBJ databases">
        <title>WGS of Gossypium arboreum.</title>
        <authorList>
            <person name="Yu D."/>
        </authorList>
    </citation>
    <scope>NUCLEOTIDE SEQUENCE [LARGE SCALE GENOMIC DNA]</scope>
    <source>
        <tissue evidence="2">Leaf</tissue>
    </source>
</reference>
<dbReference type="EMBL" id="JARKNE010000006">
    <property type="protein sequence ID" value="KAK5826432.1"/>
    <property type="molecule type" value="Genomic_DNA"/>
</dbReference>